<dbReference type="PROSITE" id="PS50158">
    <property type="entry name" value="ZF_CCHC"/>
    <property type="match status" value="5"/>
</dbReference>
<protein>
    <submittedName>
        <fullName evidence="4">Uncharacterized protein</fullName>
    </submittedName>
</protein>
<dbReference type="PANTHER" id="PTHR46565">
    <property type="entry name" value="COLD SHOCK DOMAIN PROTEIN 2"/>
    <property type="match status" value="1"/>
</dbReference>
<keyword evidence="1" id="KW-0863">Zinc-finger</keyword>
<dbReference type="InterPro" id="IPR019844">
    <property type="entry name" value="CSD_CS"/>
</dbReference>
<dbReference type="SMART" id="SM00343">
    <property type="entry name" value="ZnF_C2HC"/>
    <property type="match status" value="5"/>
</dbReference>
<dbReference type="PANTHER" id="PTHR46565:SF22">
    <property type="entry name" value="COLD SHOCK DOMAIN-CONTAINING PROTEIN 3-LIKE"/>
    <property type="match status" value="1"/>
</dbReference>
<evidence type="ECO:0000313" key="5">
    <source>
        <dbReference type="Proteomes" id="UP001497516"/>
    </source>
</evidence>
<dbReference type="AlphaFoldDB" id="A0AAV2CKL6"/>
<dbReference type="Pfam" id="PF00313">
    <property type="entry name" value="CSD"/>
    <property type="match status" value="1"/>
</dbReference>
<name>A0AAV2CKL6_9ROSI</name>
<evidence type="ECO:0000259" key="2">
    <source>
        <dbReference type="PROSITE" id="PS50158"/>
    </source>
</evidence>
<feature type="domain" description="CCHC-type" evidence="2">
    <location>
        <begin position="152"/>
        <end position="167"/>
    </location>
</feature>
<feature type="domain" description="CCHC-type" evidence="2">
    <location>
        <begin position="206"/>
        <end position="221"/>
    </location>
</feature>
<organism evidence="4 5">
    <name type="scientific">Linum trigynum</name>
    <dbReference type="NCBI Taxonomy" id="586398"/>
    <lineage>
        <taxon>Eukaryota</taxon>
        <taxon>Viridiplantae</taxon>
        <taxon>Streptophyta</taxon>
        <taxon>Embryophyta</taxon>
        <taxon>Tracheophyta</taxon>
        <taxon>Spermatophyta</taxon>
        <taxon>Magnoliopsida</taxon>
        <taxon>eudicotyledons</taxon>
        <taxon>Gunneridae</taxon>
        <taxon>Pentapetalae</taxon>
        <taxon>rosids</taxon>
        <taxon>fabids</taxon>
        <taxon>Malpighiales</taxon>
        <taxon>Linaceae</taxon>
        <taxon>Linum</taxon>
    </lineage>
</organism>
<dbReference type="SUPFAM" id="SSF50249">
    <property type="entry name" value="Nucleic acid-binding proteins"/>
    <property type="match status" value="1"/>
</dbReference>
<proteinExistence type="predicted"/>
<feature type="domain" description="CCHC-type" evidence="2">
    <location>
        <begin position="186"/>
        <end position="200"/>
    </location>
</feature>
<dbReference type="CDD" id="cd04458">
    <property type="entry name" value="CSP_CDS"/>
    <property type="match status" value="1"/>
</dbReference>
<evidence type="ECO:0000259" key="3">
    <source>
        <dbReference type="PROSITE" id="PS51857"/>
    </source>
</evidence>
<keyword evidence="1" id="KW-0479">Metal-binding</keyword>
<sequence length="257" mass="25567">MAEDQAVRSSSTERSTGRVIKFSDKKGFGFIKPDDAGEDLFVHHSSIKSDGGYRTLAEDDLVEFEIALADGKCQAINVTAPGGAPVQAGKRGGGDGYGRRGPGFGAPWNRRNNGGGFGAGAGGAGCYNCGNPNHIARECNNRGENNSGGGSCFKCGNAGHFARECTQAAVNGRGGGGGGGGSSGSCFSCGGFGHLARDCPGGGGACYNCGGYGHLARDCTSGRSVGGGGGGGRFGSSSGCFNCGKPGHLARECPNSS</sequence>
<feature type="domain" description="CCHC-type" evidence="2">
    <location>
        <begin position="240"/>
        <end position="255"/>
    </location>
</feature>
<evidence type="ECO:0000256" key="1">
    <source>
        <dbReference type="PROSITE-ProRule" id="PRU00047"/>
    </source>
</evidence>
<dbReference type="InterPro" id="IPR002059">
    <property type="entry name" value="CSP_DNA-bd"/>
</dbReference>
<dbReference type="InterPro" id="IPR011129">
    <property type="entry name" value="CSD"/>
</dbReference>
<dbReference type="PROSITE" id="PS00352">
    <property type="entry name" value="CSD_1"/>
    <property type="match status" value="1"/>
</dbReference>
<dbReference type="Proteomes" id="UP001497516">
    <property type="component" value="Chromosome 1"/>
</dbReference>
<dbReference type="InterPro" id="IPR001878">
    <property type="entry name" value="Znf_CCHC"/>
</dbReference>
<dbReference type="SUPFAM" id="SSF57756">
    <property type="entry name" value="Retrovirus zinc finger-like domains"/>
    <property type="match status" value="3"/>
</dbReference>
<dbReference type="Gene3D" id="2.40.50.140">
    <property type="entry name" value="Nucleic acid-binding proteins"/>
    <property type="match status" value="1"/>
</dbReference>
<keyword evidence="5" id="KW-1185">Reference proteome</keyword>
<dbReference type="PROSITE" id="PS51857">
    <property type="entry name" value="CSD_2"/>
    <property type="match status" value="1"/>
</dbReference>
<dbReference type="PRINTS" id="PR00050">
    <property type="entry name" value="COLDSHOCK"/>
</dbReference>
<dbReference type="GO" id="GO:0003676">
    <property type="term" value="F:nucleic acid binding"/>
    <property type="evidence" value="ECO:0007669"/>
    <property type="project" value="InterPro"/>
</dbReference>
<dbReference type="Gene3D" id="4.10.60.10">
    <property type="entry name" value="Zinc finger, CCHC-type"/>
    <property type="match status" value="4"/>
</dbReference>
<dbReference type="SMART" id="SM00357">
    <property type="entry name" value="CSP"/>
    <property type="match status" value="1"/>
</dbReference>
<dbReference type="InterPro" id="IPR012340">
    <property type="entry name" value="NA-bd_OB-fold"/>
</dbReference>
<reference evidence="4 5" key="1">
    <citation type="submission" date="2024-04" db="EMBL/GenBank/DDBJ databases">
        <authorList>
            <person name="Fracassetti M."/>
        </authorList>
    </citation>
    <scope>NUCLEOTIDE SEQUENCE [LARGE SCALE GENOMIC DNA]</scope>
</reference>
<accession>A0AAV2CKL6</accession>
<feature type="domain" description="CSD" evidence="3">
    <location>
        <begin position="14"/>
        <end position="80"/>
    </location>
</feature>
<dbReference type="GO" id="GO:0008270">
    <property type="term" value="F:zinc ion binding"/>
    <property type="evidence" value="ECO:0007669"/>
    <property type="project" value="UniProtKB-KW"/>
</dbReference>
<dbReference type="EMBL" id="OZ034813">
    <property type="protein sequence ID" value="CAL1356326.1"/>
    <property type="molecule type" value="Genomic_DNA"/>
</dbReference>
<dbReference type="InterPro" id="IPR036875">
    <property type="entry name" value="Znf_CCHC_sf"/>
</dbReference>
<dbReference type="Pfam" id="PF00098">
    <property type="entry name" value="zf-CCHC"/>
    <property type="match status" value="5"/>
</dbReference>
<evidence type="ECO:0000313" key="4">
    <source>
        <dbReference type="EMBL" id="CAL1356326.1"/>
    </source>
</evidence>
<gene>
    <name evidence="4" type="ORF">LTRI10_LOCUS4035</name>
</gene>
<keyword evidence="1" id="KW-0862">Zinc</keyword>
<feature type="domain" description="CCHC-type" evidence="2">
    <location>
        <begin position="126"/>
        <end position="139"/>
    </location>
</feature>